<protein>
    <submittedName>
        <fullName evidence="14">Kinesin-like protein KIN-4C</fullName>
    </submittedName>
</protein>
<name>A0A1S2XLE7_CICAR</name>
<dbReference type="Gene3D" id="3.40.850.10">
    <property type="entry name" value="Kinesin motor domain"/>
    <property type="match status" value="1"/>
</dbReference>
<dbReference type="STRING" id="3827.A0A1S2XLE7"/>
<keyword evidence="3 9" id="KW-0547">Nucleotide-binding</keyword>
<dbReference type="InterPro" id="IPR027640">
    <property type="entry name" value="Kinesin-like_fam"/>
</dbReference>
<dbReference type="CDD" id="cd01372">
    <property type="entry name" value="KISc_KIF4"/>
    <property type="match status" value="1"/>
</dbReference>
<dbReference type="eggNOG" id="KOG0244">
    <property type="taxonomic scope" value="Eukaryota"/>
</dbReference>
<keyword evidence="13" id="KW-1185">Reference proteome</keyword>
<keyword evidence="2" id="KW-0493">Microtubule</keyword>
<dbReference type="GO" id="GO:0055028">
    <property type="term" value="C:cortical microtubule"/>
    <property type="evidence" value="ECO:0007669"/>
    <property type="project" value="UniProtKB-ARBA"/>
</dbReference>
<dbReference type="PROSITE" id="PS00411">
    <property type="entry name" value="KINESIN_MOTOR_1"/>
    <property type="match status" value="1"/>
</dbReference>
<feature type="coiled-coil region" evidence="10">
    <location>
        <begin position="907"/>
        <end position="941"/>
    </location>
</feature>
<evidence type="ECO:0000313" key="14">
    <source>
        <dbReference type="RefSeq" id="XP_004490449.1"/>
    </source>
</evidence>
<keyword evidence="4 9" id="KW-0067">ATP-binding</keyword>
<dbReference type="PANTHER" id="PTHR47969">
    <property type="entry name" value="CHROMOSOME-ASSOCIATED KINESIN KIF4A-RELATED"/>
    <property type="match status" value="1"/>
</dbReference>
<feature type="compositionally biased region" description="Basic and acidic residues" evidence="11">
    <location>
        <begin position="1285"/>
        <end position="1294"/>
    </location>
</feature>
<dbReference type="GO" id="GO:0008017">
    <property type="term" value="F:microtubule binding"/>
    <property type="evidence" value="ECO:0007669"/>
    <property type="project" value="InterPro"/>
</dbReference>
<evidence type="ECO:0000256" key="5">
    <source>
        <dbReference type="ARBA" id="ARBA00023054"/>
    </source>
</evidence>
<feature type="domain" description="Kinesin motor" evidence="12">
    <location>
        <begin position="16"/>
        <end position="355"/>
    </location>
</feature>
<dbReference type="PaxDb" id="3827-XP_004490449.1"/>
<evidence type="ECO:0000256" key="3">
    <source>
        <dbReference type="ARBA" id="ARBA00022741"/>
    </source>
</evidence>
<dbReference type="InterPro" id="IPR019821">
    <property type="entry name" value="Kinesin_motor_CS"/>
</dbReference>
<dbReference type="KEGG" id="cam:101503802"/>
<dbReference type="PRINTS" id="PR00380">
    <property type="entry name" value="KINESINHEAVY"/>
</dbReference>
<dbReference type="GO" id="GO:0005875">
    <property type="term" value="C:microtubule associated complex"/>
    <property type="evidence" value="ECO:0007669"/>
    <property type="project" value="TreeGrafter"/>
</dbReference>
<dbReference type="GO" id="GO:0051231">
    <property type="term" value="P:spindle elongation"/>
    <property type="evidence" value="ECO:0007669"/>
    <property type="project" value="TreeGrafter"/>
</dbReference>
<dbReference type="OrthoDB" id="3176171at2759"/>
<dbReference type="GO" id="GO:0007018">
    <property type="term" value="P:microtubule-based movement"/>
    <property type="evidence" value="ECO:0007669"/>
    <property type="project" value="InterPro"/>
</dbReference>
<evidence type="ECO:0000256" key="1">
    <source>
        <dbReference type="ARBA" id="ARBA00011738"/>
    </source>
</evidence>
<dbReference type="GO" id="GO:0003777">
    <property type="term" value="F:microtubule motor activity"/>
    <property type="evidence" value="ECO:0007669"/>
    <property type="project" value="InterPro"/>
</dbReference>
<feature type="coiled-coil region" evidence="10">
    <location>
        <begin position="785"/>
        <end position="812"/>
    </location>
</feature>
<dbReference type="InterPro" id="IPR036961">
    <property type="entry name" value="Kinesin_motor_dom_sf"/>
</dbReference>
<evidence type="ECO:0000259" key="12">
    <source>
        <dbReference type="PROSITE" id="PS50067"/>
    </source>
</evidence>
<dbReference type="Pfam" id="PF25764">
    <property type="entry name" value="KIF21A_4th"/>
    <property type="match status" value="1"/>
</dbReference>
<organism evidence="13 14">
    <name type="scientific">Cicer arietinum</name>
    <name type="common">Chickpea</name>
    <name type="synonym">Garbanzo</name>
    <dbReference type="NCBI Taxonomy" id="3827"/>
    <lineage>
        <taxon>Eukaryota</taxon>
        <taxon>Viridiplantae</taxon>
        <taxon>Streptophyta</taxon>
        <taxon>Embryophyta</taxon>
        <taxon>Tracheophyta</taxon>
        <taxon>Spermatophyta</taxon>
        <taxon>Magnoliopsida</taxon>
        <taxon>eudicotyledons</taxon>
        <taxon>Gunneridae</taxon>
        <taxon>Pentapetalae</taxon>
        <taxon>rosids</taxon>
        <taxon>fabids</taxon>
        <taxon>Fabales</taxon>
        <taxon>Fabaceae</taxon>
        <taxon>Papilionoideae</taxon>
        <taxon>50 kb inversion clade</taxon>
        <taxon>NPAAA clade</taxon>
        <taxon>Hologalegina</taxon>
        <taxon>IRL clade</taxon>
        <taxon>Cicereae</taxon>
        <taxon>Cicer</taxon>
    </lineage>
</organism>
<dbReference type="InterPro" id="IPR027417">
    <property type="entry name" value="P-loop_NTPase"/>
</dbReference>
<evidence type="ECO:0000256" key="8">
    <source>
        <dbReference type="ARBA" id="ARBA00061175"/>
    </source>
</evidence>
<dbReference type="InterPro" id="IPR001752">
    <property type="entry name" value="Kinesin_motor_dom"/>
</dbReference>
<proteinExistence type="inferred from homology"/>
<comment type="subunit">
    <text evidence="1">Homodimer.</text>
</comment>
<comment type="similarity">
    <text evidence="8">Belongs to the TRAFAC class myosin-kinesin ATPase superfamily. Kinesin family. KIN-4 subfamily.</text>
</comment>
<dbReference type="GeneID" id="101503802"/>
<dbReference type="FunFam" id="3.40.850.10:FF:000032">
    <property type="entry name" value="kinesin-like protein KIN-4A isoform X1"/>
    <property type="match status" value="1"/>
</dbReference>
<keyword evidence="7" id="KW-0961">Cell wall biogenesis/degradation</keyword>
<dbReference type="GO" id="GO:0005524">
    <property type="term" value="F:ATP binding"/>
    <property type="evidence" value="ECO:0007669"/>
    <property type="project" value="UniProtKB-UniRule"/>
</dbReference>
<accession>A0A1S2XLE7</accession>
<dbReference type="Pfam" id="PF00225">
    <property type="entry name" value="Kinesin"/>
    <property type="match status" value="1"/>
</dbReference>
<evidence type="ECO:0000313" key="13">
    <source>
        <dbReference type="Proteomes" id="UP000087171"/>
    </source>
</evidence>
<dbReference type="GO" id="GO:0071555">
    <property type="term" value="P:cell wall organization"/>
    <property type="evidence" value="ECO:0007669"/>
    <property type="project" value="UniProtKB-KW"/>
</dbReference>
<keyword evidence="5 10" id="KW-0175">Coiled coil</keyword>
<dbReference type="PANTHER" id="PTHR47969:SF6">
    <property type="entry name" value="KINESIN-LIKE PROTEIN KIN-4C"/>
    <property type="match status" value="1"/>
</dbReference>
<feature type="compositionally biased region" description="Basic and acidic residues" evidence="11">
    <location>
        <begin position="1259"/>
        <end position="1274"/>
    </location>
</feature>
<dbReference type="GO" id="GO:0007052">
    <property type="term" value="P:mitotic spindle organization"/>
    <property type="evidence" value="ECO:0007669"/>
    <property type="project" value="TreeGrafter"/>
</dbReference>
<dbReference type="SUPFAM" id="SSF52540">
    <property type="entry name" value="P-loop containing nucleoside triphosphate hydrolases"/>
    <property type="match status" value="1"/>
</dbReference>
<evidence type="ECO:0000256" key="2">
    <source>
        <dbReference type="ARBA" id="ARBA00022701"/>
    </source>
</evidence>
<evidence type="ECO:0000256" key="9">
    <source>
        <dbReference type="PROSITE-ProRule" id="PRU00283"/>
    </source>
</evidence>
<feature type="coiled-coil region" evidence="10">
    <location>
        <begin position="541"/>
        <end position="684"/>
    </location>
</feature>
<feature type="region of interest" description="Disordered" evidence="11">
    <location>
        <begin position="1132"/>
        <end position="1294"/>
    </location>
</feature>
<dbReference type="Proteomes" id="UP000087171">
    <property type="component" value="Chromosome Ca2"/>
</dbReference>
<evidence type="ECO:0000256" key="4">
    <source>
        <dbReference type="ARBA" id="ARBA00022840"/>
    </source>
</evidence>
<sequence>MEHGEGSGKNSEAMQCVRVAVNIRPLITAELLHGCTNCITVPPGESQVQIGSHAFTYDFVYGSSGSPSSAIYDDCVAPLVDALFHGYNATVLAYGQTGSGKTYTMGTNYTGEESAGGIIPKVMGTIFKRVQDLKESTEFLIRVSFIEIFKEEVFDLLDSNASRGELACNAKPTVPGRVPIQIRETYNGGITLAGVTEPEVKTKEEMSSYLSRGSMSRATGSTNMNSQSSRSHAIFTIIMEQKNGDDVLCAKLHLVDLAGSERAKRTGADGMRLKEGIHINKGLLTLGNVISALGDERKRKEGGHVPYRDSKLTRLLQDSLGGNSKTVMIACVSPADTNAEETLNTLKYANRARNIQNKAVINRDPIGAQQQRLQSRIEQLEAELLCYKGVAGGPSEEIQILKHKVSLLEASNAELQRELNTRGRTCESLKQRACDAQVEKDQLILKIEAIRNGKSWDEVDSSSNQDYDMVKSYVSKINDLEGELLHLKNLNVKSSHFVDWVDSDDLGLQSKNGLFAGGNEYSSDCDVKPVDITDDVEPVEIHEKELEHSSVQEKLDRELKELDKKLEQKEAEMKLFNNASVLRQHYEKKLLELENEKKFLQKEIEELKSTSDDGAHKLKGEYLQKLNALESQVSELKKKQDAQAQLLRQKQKGDEAAKRLQDEIQRIKSQKVQLQHKIKQESEQFRLWKASREKEVLQLKKEGRKNEYEMHKLLALNQRTKMVLQRKTEEASLATKRLKELLESRKASSRESGISGNGPGIQALMQAIEHELEVTVRVHEVRSEYQRQMEVRAEMAKESARLKEEAEMMRLNNTGSDVSMSPGARNSRIFALENMLATSSTTLVSMASQLSEAEERERIFSGKGRWNQVRSLADAKNLMNYLFNLASSSRCSLREKEFICRDKDMEIQDLKQKIVSLIRSLEQLKKQRDGLDHQLRLLREKQYSEYYVGGHHYDLRKLENRRSTMLFEDMEISDAESDDYVVDATDDEWVESAKLPGRKRKSKGGEHSSTEKIHSNISSDDVKDISAEARDIPTEAPDGGPSRETASDVCCSCSKQSSCKTSKCACRVLGVGCGSSCGCRETKCANRGSVSNEGTQSVSVEGTGSDSGIDEADKERLLATQGAELLQGALVEGPAEAKSDNGPRKPLSDIGNKLAKSNAPKVNQRKKWRKSAIVLVTEPPPSSSQSDNPDVPKKEKNNVSETNIYVDIPQKMHPSKFENASIPPKPEINIMDTKIPLRIPRAMQKQGSSNTSIPLGDRNASKQDESSINRKEPEVDATIPTHPKRTLEKENSGL</sequence>
<evidence type="ECO:0000256" key="7">
    <source>
        <dbReference type="ARBA" id="ARBA00023316"/>
    </source>
</evidence>
<evidence type="ECO:0000256" key="11">
    <source>
        <dbReference type="SAM" id="MobiDB-lite"/>
    </source>
</evidence>
<feature type="coiled-coil region" evidence="10">
    <location>
        <begin position="370"/>
        <end position="432"/>
    </location>
</feature>
<feature type="region of interest" description="Disordered" evidence="11">
    <location>
        <begin position="1086"/>
        <end position="1109"/>
    </location>
</feature>
<evidence type="ECO:0000256" key="6">
    <source>
        <dbReference type="ARBA" id="ARBA00023175"/>
    </source>
</evidence>
<reference evidence="13" key="1">
    <citation type="journal article" date="2013" name="Nat. Biotechnol.">
        <title>Draft genome sequence of chickpea (Cicer arietinum) provides a resource for trait improvement.</title>
        <authorList>
            <person name="Varshney R.K."/>
            <person name="Song C."/>
            <person name="Saxena R.K."/>
            <person name="Azam S."/>
            <person name="Yu S."/>
            <person name="Sharpe A.G."/>
            <person name="Cannon S."/>
            <person name="Baek J."/>
            <person name="Rosen B.D."/>
            <person name="Tar'an B."/>
            <person name="Millan T."/>
            <person name="Zhang X."/>
            <person name="Ramsay L.D."/>
            <person name="Iwata A."/>
            <person name="Wang Y."/>
            <person name="Nelson W."/>
            <person name="Farmer A.D."/>
            <person name="Gaur P.M."/>
            <person name="Soderlund C."/>
            <person name="Penmetsa R.V."/>
            <person name="Xu C."/>
            <person name="Bharti A.K."/>
            <person name="He W."/>
            <person name="Winter P."/>
            <person name="Zhao S."/>
            <person name="Hane J.K."/>
            <person name="Carrasquilla-Garcia N."/>
            <person name="Condie J.A."/>
            <person name="Upadhyaya H.D."/>
            <person name="Luo M.C."/>
            <person name="Thudi M."/>
            <person name="Gowda C.L."/>
            <person name="Singh N.P."/>
            <person name="Lichtenzveig J."/>
            <person name="Gali K.K."/>
            <person name="Rubio J."/>
            <person name="Nadarajan N."/>
            <person name="Dolezel J."/>
            <person name="Bansal K.C."/>
            <person name="Xu X."/>
            <person name="Edwards D."/>
            <person name="Zhang G."/>
            <person name="Kahl G."/>
            <person name="Gil J."/>
            <person name="Singh K.B."/>
            <person name="Datta S.K."/>
            <person name="Jackson S.A."/>
            <person name="Wang J."/>
            <person name="Cook D.R."/>
        </authorList>
    </citation>
    <scope>NUCLEOTIDE SEQUENCE [LARGE SCALE GENOMIC DNA]</scope>
    <source>
        <strain evidence="13">cv. CDC Frontier</strain>
    </source>
</reference>
<reference evidence="14" key="2">
    <citation type="submission" date="2025-08" db="UniProtKB">
        <authorList>
            <consortium name="RefSeq"/>
        </authorList>
    </citation>
    <scope>IDENTIFICATION</scope>
    <source>
        <tissue evidence="14">Etiolated seedlings</tissue>
    </source>
</reference>
<feature type="compositionally biased region" description="Polar residues" evidence="11">
    <location>
        <begin position="1088"/>
        <end position="1106"/>
    </location>
</feature>
<feature type="region of interest" description="Disordered" evidence="11">
    <location>
        <begin position="993"/>
        <end position="1024"/>
    </location>
</feature>
<keyword evidence="6 9" id="KW-0505">Motor protein</keyword>
<feature type="compositionally biased region" description="Basic and acidic residues" evidence="11">
    <location>
        <begin position="1003"/>
        <end position="1024"/>
    </location>
</feature>
<dbReference type="PROSITE" id="PS50067">
    <property type="entry name" value="KINESIN_MOTOR_2"/>
    <property type="match status" value="1"/>
</dbReference>
<gene>
    <name evidence="14" type="primary">LOC101503802</name>
</gene>
<feature type="binding site" evidence="9">
    <location>
        <begin position="95"/>
        <end position="102"/>
    </location>
    <ligand>
        <name>ATP</name>
        <dbReference type="ChEBI" id="CHEBI:30616"/>
    </ligand>
</feature>
<dbReference type="RefSeq" id="XP_004490449.1">
    <property type="nucleotide sequence ID" value="XM_004490392.3"/>
</dbReference>
<dbReference type="SMART" id="SM00129">
    <property type="entry name" value="KISc"/>
    <property type="match status" value="1"/>
</dbReference>
<feature type="compositionally biased region" description="Basic and acidic residues" evidence="11">
    <location>
        <begin position="1135"/>
        <end position="1147"/>
    </location>
</feature>
<evidence type="ECO:0000256" key="10">
    <source>
        <dbReference type="SAM" id="Coils"/>
    </source>
</evidence>